<reference evidence="1 2" key="1">
    <citation type="submission" date="2018-09" db="EMBL/GenBank/DDBJ databases">
        <title>Genomic investigation of the strawberry pathogen Phytophthora fragariae indicates pathogenicity is determined by transcriptional variation in three key races.</title>
        <authorList>
            <person name="Adams T.M."/>
            <person name="Armitage A.D."/>
            <person name="Sobczyk M.K."/>
            <person name="Bates H.J."/>
            <person name="Dunwell J.M."/>
            <person name="Nellist C.F."/>
            <person name="Harrison R.J."/>
        </authorList>
    </citation>
    <scope>NUCLEOTIDE SEQUENCE [LARGE SCALE GENOMIC DNA]</scope>
    <source>
        <strain evidence="1 2">NOV-77</strain>
    </source>
</reference>
<dbReference type="AlphaFoldDB" id="A0A6G0S385"/>
<evidence type="ECO:0000313" key="2">
    <source>
        <dbReference type="Proteomes" id="UP000486351"/>
    </source>
</evidence>
<comment type="caution">
    <text evidence="1">The sequence shown here is derived from an EMBL/GenBank/DDBJ whole genome shotgun (WGS) entry which is preliminary data.</text>
</comment>
<protein>
    <submittedName>
        <fullName evidence="1">Uncharacterized protein</fullName>
    </submittedName>
</protein>
<name>A0A6G0S385_9STRA</name>
<accession>A0A6G0S385</accession>
<sequence length="162" mass="17185">MDSVLDELGAMGTSVRFVPQGCTGIAQPLDGGVMSPLKTPLRQTCAEAAVANAMPTNSAERRRYLFDHAMDALIKISTDTLRHSFDKAGPFFGCGTSTDVQGMLDDSSLMSVVDAQDDDTSRVYDVLSGGVNESVSEEISVCGEICGQNEACIEIRSIRPSG</sequence>
<dbReference type="EMBL" id="QXFY01000333">
    <property type="protein sequence ID" value="KAE9347605.1"/>
    <property type="molecule type" value="Genomic_DNA"/>
</dbReference>
<gene>
    <name evidence="1" type="ORF">PF008_g7733</name>
</gene>
<proteinExistence type="predicted"/>
<organism evidence="1 2">
    <name type="scientific">Phytophthora fragariae</name>
    <dbReference type="NCBI Taxonomy" id="53985"/>
    <lineage>
        <taxon>Eukaryota</taxon>
        <taxon>Sar</taxon>
        <taxon>Stramenopiles</taxon>
        <taxon>Oomycota</taxon>
        <taxon>Peronosporomycetes</taxon>
        <taxon>Peronosporales</taxon>
        <taxon>Peronosporaceae</taxon>
        <taxon>Phytophthora</taxon>
    </lineage>
</organism>
<dbReference type="Proteomes" id="UP000486351">
    <property type="component" value="Unassembled WGS sequence"/>
</dbReference>
<evidence type="ECO:0000313" key="1">
    <source>
        <dbReference type="EMBL" id="KAE9347605.1"/>
    </source>
</evidence>